<dbReference type="AlphaFoldDB" id="A0A2P6FE51"/>
<keyword evidence="8" id="KW-1185">Reference proteome</keyword>
<keyword evidence="2" id="KW-1003">Cell membrane</keyword>
<gene>
    <name evidence="7" type="ORF">SMSRO_SF015910</name>
</gene>
<dbReference type="GO" id="GO:0005886">
    <property type="term" value="C:plasma membrane"/>
    <property type="evidence" value="ECO:0007669"/>
    <property type="project" value="UniProtKB-SubCell"/>
</dbReference>
<keyword evidence="3 6" id="KW-0812">Transmembrane</keyword>
<feature type="transmembrane region" description="Helical" evidence="6">
    <location>
        <begin position="21"/>
        <end position="42"/>
    </location>
</feature>
<feature type="transmembrane region" description="Helical" evidence="6">
    <location>
        <begin position="180"/>
        <end position="198"/>
    </location>
</feature>
<dbReference type="RefSeq" id="WP_052443515.1">
    <property type="nucleotide sequence ID" value="NZ_CM020866.1"/>
</dbReference>
<name>A0A2P6FE51_9MOLU</name>
<evidence type="ECO:0000256" key="2">
    <source>
        <dbReference type="ARBA" id="ARBA00022475"/>
    </source>
</evidence>
<dbReference type="InterPro" id="IPR002528">
    <property type="entry name" value="MATE_fam"/>
</dbReference>
<dbReference type="PANTHER" id="PTHR43823">
    <property type="entry name" value="SPORULATION PROTEIN YKVU"/>
    <property type="match status" value="1"/>
</dbReference>
<accession>A0A2P6FE51</accession>
<dbReference type="STRING" id="2138.SMSRO_v1c15170"/>
<evidence type="ECO:0000256" key="6">
    <source>
        <dbReference type="SAM" id="Phobius"/>
    </source>
</evidence>
<dbReference type="GO" id="GO:0015297">
    <property type="term" value="F:antiporter activity"/>
    <property type="evidence" value="ECO:0007669"/>
    <property type="project" value="InterPro"/>
</dbReference>
<evidence type="ECO:0000313" key="8">
    <source>
        <dbReference type="Proteomes" id="UP000031565"/>
    </source>
</evidence>
<proteinExistence type="predicted"/>
<keyword evidence="4 6" id="KW-1133">Transmembrane helix</keyword>
<dbReference type="InterPro" id="IPR051327">
    <property type="entry name" value="MATE_MepA_subfamily"/>
</dbReference>
<dbReference type="Proteomes" id="UP000031565">
    <property type="component" value="Unassembled WGS sequence"/>
</dbReference>
<comment type="subcellular location">
    <subcellularLocation>
        <location evidence="1">Cell membrane</location>
        <topology evidence="1">Multi-pass membrane protein</topology>
    </subcellularLocation>
</comment>
<feature type="transmembrane region" description="Helical" evidence="6">
    <location>
        <begin position="210"/>
        <end position="228"/>
    </location>
</feature>
<evidence type="ECO:0000256" key="1">
    <source>
        <dbReference type="ARBA" id="ARBA00004651"/>
    </source>
</evidence>
<feature type="transmembrane region" description="Helical" evidence="6">
    <location>
        <begin position="281"/>
        <end position="304"/>
    </location>
</feature>
<sequence length="314" mass="36114">MQTVNLTIREQKLRYAKPWLAIAYFSIPTVLIMLIQGLYNIIDKELALQFAAIDLRQDPWYIHQYNLITKQNVTNIPLKDMQAFINVATQYTTQIYSLLWSFSLITGMGCAINFSLAYGRRDLFQMREIAGNGFSCTILFSLISSLFMFCLIFPSWHAVFITSQMGGMHNNITNYLAWEYSYPMLLTTPLMFLSYYFVSLLRNEGRTNYVLLLITVSVFINMGAGTFFMRVCHLKMEGAMLGTVVAWLWQIIMGFVIVFCSKSSYSQFKVQDVLKLKWYNVIAFFKAGLSNFISNFVLVVSSYLSTVLVVLLPN</sequence>
<dbReference type="EMBL" id="JTLV02000001">
    <property type="protein sequence ID" value="PQM31740.1"/>
    <property type="molecule type" value="Genomic_DNA"/>
</dbReference>
<reference evidence="7 8" key="1">
    <citation type="journal article" date="2015" name="MBio">
        <title>Genome sequence of the Drosophila melanogaster male-killing Spiroplasma strain MSRO endosymbiont.</title>
        <authorList>
            <person name="Paredes J.C."/>
            <person name="Herren J.K."/>
            <person name="Schupfer F."/>
            <person name="Marin R."/>
            <person name="Claverol S."/>
            <person name="Kuo C.H."/>
            <person name="Lemaitre B."/>
            <person name="Beven L."/>
        </authorList>
    </citation>
    <scope>NUCLEOTIDE SEQUENCE [LARGE SCALE GENOMIC DNA]</scope>
    <source>
        <strain evidence="7 8">MSRO</strain>
    </source>
</reference>
<protein>
    <submittedName>
        <fullName evidence="7">Multidrug efflux pump VmrA</fullName>
    </submittedName>
</protein>
<evidence type="ECO:0000313" key="7">
    <source>
        <dbReference type="EMBL" id="PQM31740.1"/>
    </source>
</evidence>
<keyword evidence="5 6" id="KW-0472">Membrane</keyword>
<feature type="transmembrane region" description="Helical" evidence="6">
    <location>
        <begin position="138"/>
        <end position="160"/>
    </location>
</feature>
<dbReference type="GO" id="GO:0042910">
    <property type="term" value="F:xenobiotic transmembrane transporter activity"/>
    <property type="evidence" value="ECO:0007669"/>
    <property type="project" value="InterPro"/>
</dbReference>
<dbReference type="OrthoDB" id="9811110at2"/>
<dbReference type="PANTHER" id="PTHR43823:SF3">
    <property type="entry name" value="MULTIDRUG EXPORT PROTEIN MEPA"/>
    <property type="match status" value="1"/>
</dbReference>
<organism evidence="7 8">
    <name type="scientific">Spiroplasma poulsonii</name>
    <dbReference type="NCBI Taxonomy" id="2138"/>
    <lineage>
        <taxon>Bacteria</taxon>
        <taxon>Bacillati</taxon>
        <taxon>Mycoplasmatota</taxon>
        <taxon>Mollicutes</taxon>
        <taxon>Entomoplasmatales</taxon>
        <taxon>Spiroplasmataceae</taxon>
        <taxon>Spiroplasma</taxon>
    </lineage>
</organism>
<feature type="transmembrane region" description="Helical" evidence="6">
    <location>
        <begin position="98"/>
        <end position="118"/>
    </location>
</feature>
<evidence type="ECO:0000256" key="3">
    <source>
        <dbReference type="ARBA" id="ARBA00022692"/>
    </source>
</evidence>
<feature type="transmembrane region" description="Helical" evidence="6">
    <location>
        <begin position="240"/>
        <end position="260"/>
    </location>
</feature>
<dbReference type="Pfam" id="PF01554">
    <property type="entry name" value="MatE"/>
    <property type="match status" value="1"/>
</dbReference>
<evidence type="ECO:0000256" key="4">
    <source>
        <dbReference type="ARBA" id="ARBA00022989"/>
    </source>
</evidence>
<evidence type="ECO:0000256" key="5">
    <source>
        <dbReference type="ARBA" id="ARBA00023136"/>
    </source>
</evidence>
<comment type="caution">
    <text evidence="7">The sequence shown here is derived from an EMBL/GenBank/DDBJ whole genome shotgun (WGS) entry which is preliminary data.</text>
</comment>